<accession>A0A8T1WHF5</accession>
<keyword evidence="4" id="KW-1185">Reference proteome</keyword>
<feature type="transmembrane region" description="Helical" evidence="2">
    <location>
        <begin position="204"/>
        <end position="221"/>
    </location>
</feature>
<evidence type="ECO:0000256" key="2">
    <source>
        <dbReference type="SAM" id="Phobius"/>
    </source>
</evidence>
<gene>
    <name evidence="3" type="ORF">PHYBOEH_006608</name>
</gene>
<name>A0A8T1WHF5_9STRA</name>
<protein>
    <recommendedName>
        <fullName evidence="5">Aquaporin</fullName>
    </recommendedName>
</protein>
<dbReference type="InterPro" id="IPR050363">
    <property type="entry name" value="MIP/Aquaporin"/>
</dbReference>
<keyword evidence="2" id="KW-1133">Transmembrane helix</keyword>
<dbReference type="GO" id="GO:0015250">
    <property type="term" value="F:water channel activity"/>
    <property type="evidence" value="ECO:0007669"/>
    <property type="project" value="TreeGrafter"/>
</dbReference>
<dbReference type="CDD" id="cd00333">
    <property type="entry name" value="MIP"/>
    <property type="match status" value="1"/>
</dbReference>
<dbReference type="InterPro" id="IPR022357">
    <property type="entry name" value="MIP_CS"/>
</dbReference>
<sequence>MTTSHGDKTEHGYVDLEAHEAAVNGNPPTNTSRFAIKNAHAREICAEFMAVFVMMSFGLGATAQSILSSAKYGDFTQITIGWGIGVLFGIHIAGGVSGSHLNPSITFAAAVFGMFPWKKVPAYVIAQTLAAYIAALFIYIIYRPMLNVADPNRETTHAIFATYPNEYTTNFTGFLTEVFATALLVAGIFAVLDQHNRPASPFSAPSAVALLVVGIGSAFSLNTGCSINPARDFGPRLMMLTAGWGSQVFSLHHYYFWVPIVGPTVGGVLGGLAYIILVGHHHPQKVTVVRKAGEQFHF</sequence>
<dbReference type="GO" id="GO:0005886">
    <property type="term" value="C:plasma membrane"/>
    <property type="evidence" value="ECO:0007669"/>
    <property type="project" value="TreeGrafter"/>
</dbReference>
<dbReference type="EMBL" id="JAGDFL010000351">
    <property type="protein sequence ID" value="KAG7391774.1"/>
    <property type="molecule type" value="Genomic_DNA"/>
</dbReference>
<feature type="transmembrane region" description="Helical" evidence="2">
    <location>
        <begin position="79"/>
        <end position="101"/>
    </location>
</feature>
<keyword evidence="1" id="KW-0813">Transport</keyword>
<keyword evidence="2" id="KW-0812">Transmembrane</keyword>
<dbReference type="Pfam" id="PF00230">
    <property type="entry name" value="MIP"/>
    <property type="match status" value="1"/>
</dbReference>
<dbReference type="InterPro" id="IPR000425">
    <property type="entry name" value="MIP"/>
</dbReference>
<dbReference type="AlphaFoldDB" id="A0A8T1WHF5"/>
<feature type="transmembrane region" description="Helical" evidence="2">
    <location>
        <begin position="254"/>
        <end position="277"/>
    </location>
</feature>
<dbReference type="PROSITE" id="PS00221">
    <property type="entry name" value="MIP"/>
    <property type="match status" value="1"/>
</dbReference>
<feature type="transmembrane region" description="Helical" evidence="2">
    <location>
        <begin position="44"/>
        <end position="67"/>
    </location>
</feature>
<organism evidence="3 4">
    <name type="scientific">Phytophthora boehmeriae</name>
    <dbReference type="NCBI Taxonomy" id="109152"/>
    <lineage>
        <taxon>Eukaryota</taxon>
        <taxon>Sar</taxon>
        <taxon>Stramenopiles</taxon>
        <taxon>Oomycota</taxon>
        <taxon>Peronosporomycetes</taxon>
        <taxon>Peronosporales</taxon>
        <taxon>Peronosporaceae</taxon>
        <taxon>Phytophthora</taxon>
    </lineage>
</organism>
<dbReference type="Proteomes" id="UP000693981">
    <property type="component" value="Unassembled WGS sequence"/>
</dbReference>
<reference evidence="3" key="1">
    <citation type="submission" date="2021-02" db="EMBL/GenBank/DDBJ databases">
        <authorList>
            <person name="Palmer J.M."/>
        </authorList>
    </citation>
    <scope>NUCLEOTIDE SEQUENCE</scope>
    <source>
        <strain evidence="3">SCRP23</strain>
    </source>
</reference>
<evidence type="ECO:0000256" key="1">
    <source>
        <dbReference type="ARBA" id="ARBA00022448"/>
    </source>
</evidence>
<dbReference type="PANTHER" id="PTHR43829">
    <property type="entry name" value="AQUAPORIN OR AQUAGLYCEROPORIN RELATED"/>
    <property type="match status" value="1"/>
</dbReference>
<comment type="caution">
    <text evidence="3">The sequence shown here is derived from an EMBL/GenBank/DDBJ whole genome shotgun (WGS) entry which is preliminary data.</text>
</comment>
<evidence type="ECO:0000313" key="4">
    <source>
        <dbReference type="Proteomes" id="UP000693981"/>
    </source>
</evidence>
<keyword evidence="2" id="KW-0472">Membrane</keyword>
<evidence type="ECO:0000313" key="3">
    <source>
        <dbReference type="EMBL" id="KAG7391774.1"/>
    </source>
</evidence>
<evidence type="ECO:0008006" key="5">
    <source>
        <dbReference type="Google" id="ProtNLM"/>
    </source>
</evidence>
<feature type="transmembrane region" description="Helical" evidence="2">
    <location>
        <begin position="171"/>
        <end position="192"/>
    </location>
</feature>
<proteinExistence type="predicted"/>
<dbReference type="NCBIfam" id="TIGR00861">
    <property type="entry name" value="MIP"/>
    <property type="match status" value="1"/>
</dbReference>
<dbReference type="GO" id="GO:0015254">
    <property type="term" value="F:glycerol channel activity"/>
    <property type="evidence" value="ECO:0007669"/>
    <property type="project" value="TreeGrafter"/>
</dbReference>
<dbReference type="OrthoDB" id="3222at2759"/>
<dbReference type="PANTHER" id="PTHR43829:SF9">
    <property type="entry name" value="AQUAPORIN-9"/>
    <property type="match status" value="1"/>
</dbReference>
<feature type="transmembrane region" description="Helical" evidence="2">
    <location>
        <begin position="122"/>
        <end position="142"/>
    </location>
</feature>